<comment type="similarity">
    <text evidence="3 9">Belongs to the class I-like SAM-binding methyltransferase superfamily. TPMT family.</text>
</comment>
<evidence type="ECO:0000313" key="10">
    <source>
        <dbReference type="EMBL" id="MFD2309950.1"/>
    </source>
</evidence>
<comment type="caution">
    <text evidence="10">The sequence shown here is derived from an EMBL/GenBank/DDBJ whole genome shotgun (WGS) entry which is preliminary data.</text>
</comment>
<reference evidence="11" key="1">
    <citation type="journal article" date="2019" name="Int. J. Syst. Evol. Microbiol.">
        <title>The Global Catalogue of Microorganisms (GCM) 10K type strain sequencing project: providing services to taxonomists for standard genome sequencing and annotation.</title>
        <authorList>
            <consortium name="The Broad Institute Genomics Platform"/>
            <consortium name="The Broad Institute Genome Sequencing Center for Infectious Disease"/>
            <person name="Wu L."/>
            <person name="Ma J."/>
        </authorList>
    </citation>
    <scope>NUCLEOTIDE SEQUENCE [LARGE SCALE GENOMIC DNA]</scope>
    <source>
        <strain evidence="11">KCTC 12848</strain>
    </source>
</reference>
<dbReference type="PROSITE" id="PS51585">
    <property type="entry name" value="SAM_MT_TPMT"/>
    <property type="match status" value="1"/>
</dbReference>
<dbReference type="Proteomes" id="UP001597425">
    <property type="component" value="Unassembled WGS sequence"/>
</dbReference>
<dbReference type="HAMAP" id="MF_00812">
    <property type="entry name" value="Thiopur_methtran"/>
    <property type="match status" value="1"/>
</dbReference>
<dbReference type="Gene3D" id="3.40.50.150">
    <property type="entry name" value="Vaccinia Virus protein VP39"/>
    <property type="match status" value="1"/>
</dbReference>
<dbReference type="SUPFAM" id="SSF53335">
    <property type="entry name" value="S-adenosyl-L-methionine-dependent methyltransferases"/>
    <property type="match status" value="1"/>
</dbReference>
<feature type="binding site" evidence="9">
    <location>
        <position position="123"/>
    </location>
    <ligand>
        <name>S-adenosyl-L-methionine</name>
        <dbReference type="ChEBI" id="CHEBI:59789"/>
    </ligand>
</feature>
<name>A0ABW5EC15_9GAMM</name>
<dbReference type="InterPro" id="IPR008854">
    <property type="entry name" value="TPMT"/>
</dbReference>
<evidence type="ECO:0000256" key="2">
    <source>
        <dbReference type="ARBA" id="ARBA00004496"/>
    </source>
</evidence>
<dbReference type="GO" id="GO:0008119">
    <property type="term" value="F:thiopurine S-methyltransferase activity"/>
    <property type="evidence" value="ECO:0007669"/>
    <property type="project" value="UniProtKB-EC"/>
</dbReference>
<evidence type="ECO:0000256" key="8">
    <source>
        <dbReference type="ARBA" id="ARBA00022691"/>
    </source>
</evidence>
<evidence type="ECO:0000256" key="1">
    <source>
        <dbReference type="ARBA" id="ARBA00000903"/>
    </source>
</evidence>
<feature type="binding site" evidence="9">
    <location>
        <position position="45"/>
    </location>
    <ligand>
        <name>S-adenosyl-L-methionine</name>
        <dbReference type="ChEBI" id="CHEBI:59789"/>
    </ligand>
</feature>
<dbReference type="NCBIfam" id="NF009732">
    <property type="entry name" value="PRK13255.1"/>
    <property type="match status" value="1"/>
</dbReference>
<keyword evidence="6 9" id="KW-0489">Methyltransferase</keyword>
<dbReference type="NCBIfam" id="TIGR03840">
    <property type="entry name" value="TMPT_Se_Te"/>
    <property type="match status" value="1"/>
</dbReference>
<evidence type="ECO:0000256" key="6">
    <source>
        <dbReference type="ARBA" id="ARBA00022603"/>
    </source>
</evidence>
<gene>
    <name evidence="10" type="primary">tmpT</name>
    <name evidence="9" type="synonym">tpm</name>
    <name evidence="10" type="ORF">ACFSKX_05915</name>
</gene>
<evidence type="ECO:0000313" key="11">
    <source>
        <dbReference type="Proteomes" id="UP001597425"/>
    </source>
</evidence>
<keyword evidence="8 9" id="KW-0949">S-adenosyl-L-methionine</keyword>
<keyword evidence="7 9" id="KW-0808">Transferase</keyword>
<accession>A0ABW5EC15</accession>
<feature type="binding site" evidence="9">
    <location>
        <position position="10"/>
    </location>
    <ligand>
        <name>S-adenosyl-L-methionine</name>
        <dbReference type="ChEBI" id="CHEBI:59789"/>
    </ligand>
</feature>
<dbReference type="InterPro" id="IPR025835">
    <property type="entry name" value="Thiopurine_S-MeTrfase"/>
</dbReference>
<sequence>MEADFWHRKWANNETGFHEGEANALLVKHFGRLSIPEGGRVFLPLCGKTRDIAWLLSQGYRVAGAELSEVAIQQLFDELGTEPEVSAAGNLTHYRADKIDMFVGDIFQLSGNLLGQVHAVYDRAALVALPDSMREVYTSHLMDITGRAPQLLITFEYDQELMDGPPFSIRDGEVRQHYRNHYRLTQLERKDVPGGFKGQCAARESAWLLT</sequence>
<comment type="subcellular location">
    <subcellularLocation>
        <location evidence="2 9">Cytoplasm</location>
    </subcellularLocation>
</comment>
<organism evidence="10 11">
    <name type="scientific">Microbulbifer halophilus</name>
    <dbReference type="NCBI Taxonomy" id="453963"/>
    <lineage>
        <taxon>Bacteria</taxon>
        <taxon>Pseudomonadati</taxon>
        <taxon>Pseudomonadota</taxon>
        <taxon>Gammaproteobacteria</taxon>
        <taxon>Cellvibrionales</taxon>
        <taxon>Microbulbiferaceae</taxon>
        <taxon>Microbulbifer</taxon>
    </lineage>
</organism>
<feature type="binding site" evidence="9">
    <location>
        <position position="66"/>
    </location>
    <ligand>
        <name>S-adenosyl-L-methionine</name>
        <dbReference type="ChEBI" id="CHEBI:59789"/>
    </ligand>
</feature>
<evidence type="ECO:0000256" key="7">
    <source>
        <dbReference type="ARBA" id="ARBA00022679"/>
    </source>
</evidence>
<keyword evidence="5 9" id="KW-0963">Cytoplasm</keyword>
<protein>
    <recommendedName>
        <fullName evidence="4 9">Thiopurine S-methyltransferase</fullName>
        <ecNumber evidence="4 9">2.1.1.67</ecNumber>
    </recommendedName>
    <alternativeName>
        <fullName evidence="9">Thiopurine methyltransferase</fullName>
    </alternativeName>
</protein>
<comment type="catalytic activity">
    <reaction evidence="1 9">
        <text>S-adenosyl-L-methionine + a thiopurine = S-adenosyl-L-homocysteine + a thiopurine S-methylether.</text>
        <dbReference type="EC" id="2.1.1.67"/>
    </reaction>
</comment>
<dbReference type="PANTHER" id="PTHR10259">
    <property type="entry name" value="THIOPURINE S-METHYLTRANSFERASE"/>
    <property type="match status" value="1"/>
</dbReference>
<dbReference type="PANTHER" id="PTHR10259:SF11">
    <property type="entry name" value="THIOPURINE S-METHYLTRANSFERASE"/>
    <property type="match status" value="1"/>
</dbReference>
<keyword evidence="11" id="KW-1185">Reference proteome</keyword>
<evidence type="ECO:0000256" key="3">
    <source>
        <dbReference type="ARBA" id="ARBA00008145"/>
    </source>
</evidence>
<dbReference type="EMBL" id="JBHUJD010000005">
    <property type="protein sequence ID" value="MFD2309950.1"/>
    <property type="molecule type" value="Genomic_DNA"/>
</dbReference>
<evidence type="ECO:0000256" key="9">
    <source>
        <dbReference type="HAMAP-Rule" id="MF_00812"/>
    </source>
</evidence>
<proteinExistence type="inferred from homology"/>
<dbReference type="EC" id="2.1.1.67" evidence="4 9"/>
<dbReference type="InterPro" id="IPR029063">
    <property type="entry name" value="SAM-dependent_MTases_sf"/>
</dbReference>
<evidence type="ECO:0000256" key="5">
    <source>
        <dbReference type="ARBA" id="ARBA00022490"/>
    </source>
</evidence>
<dbReference type="PIRSF" id="PIRSF023956">
    <property type="entry name" value="Thiopurine_S-methyltransferase"/>
    <property type="match status" value="1"/>
</dbReference>
<evidence type="ECO:0000256" key="4">
    <source>
        <dbReference type="ARBA" id="ARBA00011905"/>
    </source>
</evidence>
<dbReference type="GO" id="GO:0032259">
    <property type="term" value="P:methylation"/>
    <property type="evidence" value="ECO:0007669"/>
    <property type="project" value="UniProtKB-KW"/>
</dbReference>
<dbReference type="RefSeq" id="WP_265723503.1">
    <property type="nucleotide sequence ID" value="NZ_JAPIVK010000054.1"/>
</dbReference>
<dbReference type="Pfam" id="PF05724">
    <property type="entry name" value="TPMT"/>
    <property type="match status" value="1"/>
</dbReference>
<dbReference type="InterPro" id="IPR022474">
    <property type="entry name" value="Thiopur_S-MeTfrase_Se/Te_detox"/>
</dbReference>